<organism evidence="9 10">
    <name type="scientific">Malassezia arunalokei</name>
    <dbReference type="NCBI Taxonomy" id="1514897"/>
    <lineage>
        <taxon>Eukaryota</taxon>
        <taxon>Fungi</taxon>
        <taxon>Dikarya</taxon>
        <taxon>Basidiomycota</taxon>
        <taxon>Ustilaginomycotina</taxon>
        <taxon>Malasseziomycetes</taxon>
        <taxon>Malasseziales</taxon>
        <taxon>Malasseziaceae</taxon>
        <taxon>Malassezia</taxon>
    </lineage>
</organism>
<dbReference type="Pfam" id="PF02535">
    <property type="entry name" value="Zip"/>
    <property type="match status" value="1"/>
</dbReference>
<feature type="transmembrane region" description="Helical" evidence="8">
    <location>
        <begin position="251"/>
        <end position="275"/>
    </location>
</feature>
<evidence type="ECO:0000256" key="2">
    <source>
        <dbReference type="ARBA" id="ARBA00006939"/>
    </source>
</evidence>
<evidence type="ECO:0000256" key="5">
    <source>
        <dbReference type="ARBA" id="ARBA00022989"/>
    </source>
</evidence>
<dbReference type="InterPro" id="IPR003689">
    <property type="entry name" value="ZIP"/>
</dbReference>
<dbReference type="EMBL" id="CP119917">
    <property type="protein sequence ID" value="WFD14809.1"/>
    <property type="molecule type" value="Genomic_DNA"/>
</dbReference>
<dbReference type="PANTHER" id="PTHR11040:SF32">
    <property type="entry name" value="ZINC-REGULATED TRANSPORTER 1"/>
    <property type="match status" value="1"/>
</dbReference>
<evidence type="ECO:0000256" key="4">
    <source>
        <dbReference type="ARBA" id="ARBA00022692"/>
    </source>
</evidence>
<dbReference type="Proteomes" id="UP001217582">
    <property type="component" value="Chromosome 2"/>
</dbReference>
<dbReference type="GO" id="GO:0005886">
    <property type="term" value="C:plasma membrane"/>
    <property type="evidence" value="ECO:0007669"/>
    <property type="project" value="TreeGrafter"/>
</dbReference>
<evidence type="ECO:0000313" key="10">
    <source>
        <dbReference type="Proteomes" id="UP001217582"/>
    </source>
</evidence>
<evidence type="ECO:0000256" key="8">
    <source>
        <dbReference type="RuleBase" id="RU362088"/>
    </source>
</evidence>
<evidence type="ECO:0000313" key="9">
    <source>
        <dbReference type="EMBL" id="WFD14809.1"/>
    </source>
</evidence>
<proteinExistence type="inferred from homology"/>
<dbReference type="InterPro" id="IPR004698">
    <property type="entry name" value="Zn/Fe_permease_fun/pln"/>
</dbReference>
<name>A0AAJ5Z2K7_9BASI</name>
<evidence type="ECO:0008006" key="11">
    <source>
        <dbReference type="Google" id="ProtNLM"/>
    </source>
</evidence>
<reference evidence="9 10" key="1">
    <citation type="submission" date="2023-03" db="EMBL/GenBank/DDBJ databases">
        <title>Mating type loci evolution in Malassezia.</title>
        <authorList>
            <person name="Coelho M.A."/>
        </authorList>
    </citation>
    <scope>NUCLEOTIDE SEQUENCE [LARGE SCALE GENOMIC DNA]</scope>
    <source>
        <strain evidence="9 10">CBS 13387</strain>
    </source>
</reference>
<keyword evidence="4 8" id="KW-0812">Transmembrane</keyword>
<feature type="transmembrane region" description="Helical" evidence="8">
    <location>
        <begin position="187"/>
        <end position="208"/>
    </location>
</feature>
<feature type="transmembrane region" description="Helical" evidence="8">
    <location>
        <begin position="51"/>
        <end position="73"/>
    </location>
</feature>
<feature type="transmembrane region" description="Helical" evidence="8">
    <location>
        <begin position="328"/>
        <end position="348"/>
    </location>
</feature>
<evidence type="ECO:0000256" key="6">
    <source>
        <dbReference type="ARBA" id="ARBA00023065"/>
    </source>
</evidence>
<accession>A0AAJ5Z2K7</accession>
<keyword evidence="10" id="KW-1185">Reference proteome</keyword>
<feature type="transmembrane region" description="Helical" evidence="8">
    <location>
        <begin position="93"/>
        <end position="114"/>
    </location>
</feature>
<comment type="subcellular location">
    <subcellularLocation>
        <location evidence="1 8">Membrane</location>
        <topology evidence="1 8">Multi-pass membrane protein</topology>
    </subcellularLocation>
</comment>
<gene>
    <name evidence="9" type="ORF">MARU1_000815</name>
</gene>
<feature type="transmembrane region" description="Helical" evidence="8">
    <location>
        <begin position="20"/>
        <end position="39"/>
    </location>
</feature>
<dbReference type="PANTHER" id="PTHR11040">
    <property type="entry name" value="ZINC/IRON TRANSPORTER"/>
    <property type="match status" value="1"/>
</dbReference>
<keyword evidence="3 8" id="KW-0813">Transport</keyword>
<dbReference type="AlphaFoldDB" id="A0AAJ5Z2K7"/>
<comment type="similarity">
    <text evidence="2 8">Belongs to the ZIP transporter (TC 2.A.5) family.</text>
</comment>
<evidence type="ECO:0000256" key="7">
    <source>
        <dbReference type="ARBA" id="ARBA00023136"/>
    </source>
</evidence>
<evidence type="ECO:0000256" key="1">
    <source>
        <dbReference type="ARBA" id="ARBA00004141"/>
    </source>
</evidence>
<dbReference type="NCBIfam" id="TIGR00820">
    <property type="entry name" value="zip"/>
    <property type="match status" value="1"/>
</dbReference>
<feature type="transmembrane region" description="Helical" evidence="8">
    <location>
        <begin position="295"/>
        <end position="316"/>
    </location>
</feature>
<keyword evidence="6 8" id="KW-0406">Ion transport</keyword>
<feature type="transmembrane region" description="Helical" evidence="8">
    <location>
        <begin position="220"/>
        <end position="239"/>
    </location>
</feature>
<keyword evidence="7 8" id="KW-0472">Membrane</keyword>
<dbReference type="GO" id="GO:0005385">
    <property type="term" value="F:zinc ion transmembrane transporter activity"/>
    <property type="evidence" value="ECO:0007669"/>
    <property type="project" value="InterPro"/>
</dbReference>
<evidence type="ECO:0000256" key="3">
    <source>
        <dbReference type="ARBA" id="ARBA00022448"/>
    </source>
</evidence>
<protein>
    <recommendedName>
        <fullName evidence="11">Zinc-regulated transporter 1</fullName>
    </recommendedName>
</protein>
<keyword evidence="5 8" id="KW-1133">Transmembrane helix</keyword>
<sequence length="349" mass="38631">MGECKGEKTDISNDHMGTRIGALFVILVTSAIFTVFPILTRRIPNLRIPGVIYDFAKYFGSGVIIATAFVHLLEPATDELGQECLTESFQNYPMAYAFALISMMLMFIGEFFAYRYGSRILESRGMGDFAHNHHQHGMVANAVHTSEQLPQNEVEHNLADPKEADLESDSFGGEMVLQKSTSGTAEVIGVFVLELGVVFHSVIIGLTLATTEWEGDDDKFYVLFPVIVFHQLFEGLGLGSRLAYMPEFFSMWFLCLLALLYALCTPVGMAIGLGIRNTFSADTPTYYYTTGVFDSVSAGILIYTGLVELMAHDFIFNKEMHAAPTWKVLLNIFELCAGVGVMALLGRWA</sequence>